<evidence type="ECO:0000313" key="1">
    <source>
        <dbReference type="EMBL" id="NOV42855.1"/>
    </source>
</evidence>
<organism evidence="1">
    <name type="scientific">Rhipicephalus microplus</name>
    <name type="common">Cattle tick</name>
    <name type="synonym">Boophilus microplus</name>
    <dbReference type="NCBI Taxonomy" id="6941"/>
    <lineage>
        <taxon>Eukaryota</taxon>
        <taxon>Metazoa</taxon>
        <taxon>Ecdysozoa</taxon>
        <taxon>Arthropoda</taxon>
        <taxon>Chelicerata</taxon>
        <taxon>Arachnida</taxon>
        <taxon>Acari</taxon>
        <taxon>Parasitiformes</taxon>
        <taxon>Ixodida</taxon>
        <taxon>Ixodoidea</taxon>
        <taxon>Ixodidae</taxon>
        <taxon>Rhipicephalinae</taxon>
        <taxon>Rhipicephalus</taxon>
        <taxon>Boophilus</taxon>
    </lineage>
</organism>
<sequence>MGSWLLVEVATDGIVLSFCFFFLHPMTSSSGAALPGCSVTLGHRPWHGLPGRCLYHFLLRARQSRRSDYSATDSCAPLTVSCGFLCDIRVFCELLFFFLLT</sequence>
<accession>A0A6M2D9T8</accession>
<dbReference type="AlphaFoldDB" id="A0A6M2D9T8"/>
<proteinExistence type="predicted"/>
<reference evidence="1" key="1">
    <citation type="submission" date="2019-09" db="EMBL/GenBank/DDBJ databases">
        <title>Organ-specific transcriptomic study of the physiology of the cattle tick, Rhipicephalus microplus.</title>
        <authorList>
            <person name="Tirloni L."/>
            <person name="Braz G."/>
            <person name="Gandara A.C.P."/>
            <person name="Sabadin G.A."/>
            <person name="da Silva R.M."/>
            <person name="Guizzo M.G."/>
            <person name="Machado J.A."/>
            <person name="Costa E.P."/>
            <person name="Gomes H.F."/>
            <person name="Moraes J."/>
            <person name="Mota M.B.S."/>
            <person name="Mesquita R.D."/>
            <person name="Alvarenga P.H."/>
            <person name="Alves F."/>
            <person name="Seixas A."/>
            <person name="da Fonseca R.N."/>
            <person name="Fogaca A."/>
            <person name="Logullo C."/>
            <person name="Tanaka A."/>
            <person name="Daffre S."/>
            <person name="Termignoni C."/>
            <person name="Vaz I.S.Jr."/>
            <person name="Oliveira P.L."/>
            <person name="Ribeiro J.M."/>
        </authorList>
    </citation>
    <scope>NUCLEOTIDE SEQUENCE</scope>
    <source>
        <strain evidence="1">Porto Alegre</strain>
    </source>
</reference>
<protein>
    <submittedName>
        <fullName evidence="1">Putative secreted protein</fullName>
    </submittedName>
</protein>
<dbReference type="EMBL" id="GHWJ01010118">
    <property type="protein sequence ID" value="NOV42855.1"/>
    <property type="molecule type" value="Transcribed_RNA"/>
</dbReference>
<name>A0A6M2D9T8_RHIMP</name>